<dbReference type="InterPro" id="IPR012341">
    <property type="entry name" value="6hp_glycosidase-like_sf"/>
</dbReference>
<keyword evidence="6" id="KW-0479">Metal-binding</keyword>
<dbReference type="SUPFAM" id="SSF48225">
    <property type="entry name" value="Seven-hairpin glycosidases"/>
    <property type="match status" value="1"/>
</dbReference>
<evidence type="ECO:0000256" key="6">
    <source>
        <dbReference type="PIRSR" id="PIRSR601382-2"/>
    </source>
</evidence>
<reference evidence="11" key="1">
    <citation type="submission" date="2016-04" db="UniProtKB">
        <authorList>
            <consortium name="WormBaseParasite"/>
        </authorList>
    </citation>
    <scope>IDENTIFICATION</scope>
</reference>
<organism evidence="11">
    <name type="scientific">Angiostrongylus costaricensis</name>
    <name type="common">Nematode worm</name>
    <dbReference type="NCBI Taxonomy" id="334426"/>
    <lineage>
        <taxon>Eukaryota</taxon>
        <taxon>Metazoa</taxon>
        <taxon>Ecdysozoa</taxon>
        <taxon>Nematoda</taxon>
        <taxon>Chromadorea</taxon>
        <taxon>Rhabditida</taxon>
        <taxon>Rhabditina</taxon>
        <taxon>Rhabditomorpha</taxon>
        <taxon>Strongyloidea</taxon>
        <taxon>Metastrongylidae</taxon>
        <taxon>Angiostrongylus</taxon>
    </lineage>
</organism>
<dbReference type="Pfam" id="PF05867">
    <property type="entry name" value="DUF851"/>
    <property type="match status" value="1"/>
</dbReference>
<dbReference type="InterPro" id="IPR001382">
    <property type="entry name" value="Glyco_hydro_47"/>
</dbReference>
<dbReference type="PRINTS" id="PR00747">
    <property type="entry name" value="GLYHDRLASE47"/>
</dbReference>
<dbReference type="AlphaFoldDB" id="A0A158PIY6"/>
<dbReference type="GO" id="GO:0005509">
    <property type="term" value="F:calcium ion binding"/>
    <property type="evidence" value="ECO:0007669"/>
    <property type="project" value="InterPro"/>
</dbReference>
<keyword evidence="10" id="KW-1185">Reference proteome</keyword>
<dbReference type="GO" id="GO:0000139">
    <property type="term" value="C:Golgi membrane"/>
    <property type="evidence" value="ECO:0007669"/>
    <property type="project" value="TreeGrafter"/>
</dbReference>
<protein>
    <recommendedName>
        <fullName evidence="7">alpha-1,2-Mannosidase</fullName>
        <ecNumber evidence="7">3.2.1.-</ecNumber>
    </recommendedName>
</protein>
<dbReference type="WBParaSite" id="ACOC_0000810001-mRNA-1">
    <property type="protein sequence ID" value="ACOC_0000810001-mRNA-1"/>
    <property type="gene ID" value="ACOC_0000810001"/>
</dbReference>
<comment type="similarity">
    <text evidence="3 7">Belongs to the glycosyl hydrolase 47 family.</text>
</comment>
<dbReference type="GO" id="GO:0004571">
    <property type="term" value="F:mannosyl-oligosaccharide 1,2-alpha-mannosidase activity"/>
    <property type="evidence" value="ECO:0007669"/>
    <property type="project" value="InterPro"/>
</dbReference>
<dbReference type="InterPro" id="IPR050749">
    <property type="entry name" value="Glycosyl_Hydrolase_47"/>
</dbReference>
<dbReference type="OrthoDB" id="8118055at2759"/>
<keyword evidence="4 7" id="KW-0378">Hydrolase</keyword>
<dbReference type="EC" id="3.2.1.-" evidence="7"/>
<evidence type="ECO:0000256" key="3">
    <source>
        <dbReference type="ARBA" id="ARBA00007658"/>
    </source>
</evidence>
<dbReference type="PANTHER" id="PTHR11742">
    <property type="entry name" value="MANNOSYL-OLIGOSACCHARIDE ALPHA-1,2-MANNOSIDASE-RELATED"/>
    <property type="match status" value="1"/>
</dbReference>
<dbReference type="PANTHER" id="PTHR11742:SF96">
    <property type="entry name" value="MANNOSYL-OLIGOSACCHARIDE 1,2-ALPHA-MANNOSIDASE C52E4.5"/>
    <property type="match status" value="1"/>
</dbReference>
<dbReference type="GO" id="GO:0005975">
    <property type="term" value="P:carbohydrate metabolic process"/>
    <property type="evidence" value="ECO:0007669"/>
    <property type="project" value="InterPro"/>
</dbReference>
<dbReference type="InterPro" id="IPR036026">
    <property type="entry name" value="Seven-hairpin_glycosidases"/>
</dbReference>
<evidence type="ECO:0000256" key="1">
    <source>
        <dbReference type="ARBA" id="ARBA00001913"/>
    </source>
</evidence>
<sequence>MQLAEELGRTCHESYIRTATHIGPEMFYFRGDDEATSKYGENGYILRPEVIEGYFYLWRLTGKEKYRDWVWDAITSIDKYCRVEGGFAGLHNVYDPSKGHDDVQQSFFLAETLKYAYLTFTDKSVISLDQWVFNTEAHPLPIMGRIRQLSERAVRRVKTFVSRPIKETTMLRFVSKVEAKKQAEESGRISAREMKLGDDPFPKPKLRTSKSREITSEASSHLHYARDGPDLHQLKSVPQMPTSYRYGDLPSGCQLVLGNKNNKGKLIIDDKPFWTEQRKPTDEDLEESGTDDELQMSAEVALDVYEGKVKLVNMPTIPVVLDPMNELRELQRRDKLFYSKDVLFGNSVRSMINLCGM</sequence>
<evidence type="ECO:0000313" key="10">
    <source>
        <dbReference type="Proteomes" id="UP000267027"/>
    </source>
</evidence>
<keyword evidence="7" id="KW-0326">Glycosidase</keyword>
<keyword evidence="6" id="KW-0106">Calcium</keyword>
<dbReference type="STRING" id="334426.A0A158PIY6"/>
<dbReference type="Pfam" id="PF01532">
    <property type="entry name" value="Glyco_hydro_47"/>
    <property type="match status" value="1"/>
</dbReference>
<comment type="cofactor">
    <cofactor evidence="1 6">
        <name>Ca(2+)</name>
        <dbReference type="ChEBI" id="CHEBI:29108"/>
    </cofactor>
</comment>
<name>A0A158PIY6_ANGCS</name>
<evidence type="ECO:0000313" key="9">
    <source>
        <dbReference type="EMBL" id="VDM59686.1"/>
    </source>
</evidence>
<feature type="region of interest" description="Disordered" evidence="8">
    <location>
        <begin position="194"/>
        <end position="213"/>
    </location>
</feature>
<comment type="pathway">
    <text evidence="2">Protein modification; protein glycosylation.</text>
</comment>
<dbReference type="EMBL" id="UYYA01004115">
    <property type="protein sequence ID" value="VDM59686.1"/>
    <property type="molecule type" value="Genomic_DNA"/>
</dbReference>
<keyword evidence="5" id="KW-1015">Disulfide bond</keyword>
<accession>A0A158PIY6</accession>
<gene>
    <name evidence="9" type="ORF">ACOC_LOCUS8101</name>
</gene>
<dbReference type="GO" id="GO:0005783">
    <property type="term" value="C:endoplasmic reticulum"/>
    <property type="evidence" value="ECO:0007669"/>
    <property type="project" value="TreeGrafter"/>
</dbReference>
<dbReference type="InterPro" id="IPR008569">
    <property type="entry name" value="DUF851"/>
</dbReference>
<proteinExistence type="inferred from homology"/>
<dbReference type="Gene3D" id="1.50.10.10">
    <property type="match status" value="1"/>
</dbReference>
<evidence type="ECO:0000313" key="11">
    <source>
        <dbReference type="WBParaSite" id="ACOC_0000810001-mRNA-1"/>
    </source>
</evidence>
<feature type="binding site" evidence="6">
    <location>
        <position position="135"/>
    </location>
    <ligand>
        <name>Ca(2+)</name>
        <dbReference type="ChEBI" id="CHEBI:29108"/>
    </ligand>
</feature>
<evidence type="ECO:0000256" key="4">
    <source>
        <dbReference type="ARBA" id="ARBA00022801"/>
    </source>
</evidence>
<evidence type="ECO:0000256" key="2">
    <source>
        <dbReference type="ARBA" id="ARBA00004922"/>
    </source>
</evidence>
<reference evidence="9 10" key="2">
    <citation type="submission" date="2018-11" db="EMBL/GenBank/DDBJ databases">
        <authorList>
            <consortium name="Pathogen Informatics"/>
        </authorList>
    </citation>
    <scope>NUCLEOTIDE SEQUENCE [LARGE SCALE GENOMIC DNA]</scope>
    <source>
        <strain evidence="9 10">Costa Rica</strain>
    </source>
</reference>
<dbReference type="Proteomes" id="UP000267027">
    <property type="component" value="Unassembled WGS sequence"/>
</dbReference>
<evidence type="ECO:0000256" key="8">
    <source>
        <dbReference type="SAM" id="MobiDB-lite"/>
    </source>
</evidence>
<evidence type="ECO:0000256" key="5">
    <source>
        <dbReference type="ARBA" id="ARBA00023157"/>
    </source>
</evidence>
<evidence type="ECO:0000256" key="7">
    <source>
        <dbReference type="RuleBase" id="RU361193"/>
    </source>
</evidence>